<protein>
    <submittedName>
        <fullName evidence="1">Uncharacterized protein</fullName>
    </submittedName>
</protein>
<reference evidence="1" key="1">
    <citation type="submission" date="2019-10" db="EMBL/GenBank/DDBJ databases">
        <authorList>
            <consortium name="DOE Joint Genome Institute"/>
            <person name="Kuo A."/>
            <person name="Miyauchi S."/>
            <person name="Kiss E."/>
            <person name="Drula E."/>
            <person name="Kohler A."/>
            <person name="Sanchez-Garcia M."/>
            <person name="Andreopoulos B."/>
            <person name="Barry K.W."/>
            <person name="Bonito G."/>
            <person name="Buee M."/>
            <person name="Carver A."/>
            <person name="Chen C."/>
            <person name="Cichocki N."/>
            <person name="Clum A."/>
            <person name="Culley D."/>
            <person name="Crous P.W."/>
            <person name="Fauchery L."/>
            <person name="Girlanda M."/>
            <person name="Hayes R."/>
            <person name="Keri Z."/>
            <person name="Labutti K."/>
            <person name="Lipzen A."/>
            <person name="Lombard V."/>
            <person name="Magnuson J."/>
            <person name="Maillard F."/>
            <person name="Morin E."/>
            <person name="Murat C."/>
            <person name="Nolan M."/>
            <person name="Ohm R."/>
            <person name="Pangilinan J."/>
            <person name="Pereira M."/>
            <person name="Perotto S."/>
            <person name="Peter M."/>
            <person name="Riley R."/>
            <person name="Sitrit Y."/>
            <person name="Stielow B."/>
            <person name="Szollosi G."/>
            <person name="Zifcakova L."/>
            <person name="Stursova M."/>
            <person name="Spatafora J.W."/>
            <person name="Tedersoo L."/>
            <person name="Vaario L.-M."/>
            <person name="Yamada A."/>
            <person name="Yan M."/>
            <person name="Wang P."/>
            <person name="Xu J."/>
            <person name="Bruns T."/>
            <person name="Baldrian P."/>
            <person name="Vilgalys R."/>
            <person name="Henrissat B."/>
            <person name="Grigoriev I.V."/>
            <person name="Hibbett D."/>
            <person name="Nagy L.G."/>
            <person name="Martin F.M."/>
        </authorList>
    </citation>
    <scope>NUCLEOTIDE SEQUENCE</scope>
    <source>
        <strain evidence="1">P2</strain>
    </source>
</reference>
<sequence>MNLKAPEGLPWPSVRIIIQGTHRNAHTFRFPSRRVAGNTVWNPGQRDAWYGLKRGKMGSQVPSSRMEMKVLQHLSLQDSAKNGPALRTLHNGEQNRLRVLNRQSVLREGLYVGESRRRRGFRGCMCEVKQLGFLGISRESDGFDRSPNFQLCSCAVRINPDIGRQTPALASDCPRLIVGLNVCLPLLDEAPGLDVRLTLPIRPAVGFVIDRFGIQARGPRPSIFKLGFPGQTTGVPNSAVCSDSRGGVRVRVIPRLRDVPYSSNPPFRLHDHGRTPDGTERSQASELSLKPSLVERNTPSGVTLYKRVHDIFHDSRKNTPGLAHSPQSAVPLLFGKDNLPVGILGGGLNTDIRADRALLGMHVEGPSQKRFGRPGDYINEWLADAPQFSRPRLHTTHNADSASSLDIREEREKKEVVTGHTTWRGTTIRNTAQEYRVPGTYWISKNLTCQT</sequence>
<gene>
    <name evidence="1" type="ORF">BDM02DRAFT_3126573</name>
</gene>
<dbReference type="Proteomes" id="UP000886501">
    <property type="component" value="Unassembled WGS sequence"/>
</dbReference>
<accession>A0ACB6ZRI1</accession>
<proteinExistence type="predicted"/>
<evidence type="ECO:0000313" key="2">
    <source>
        <dbReference type="Proteomes" id="UP000886501"/>
    </source>
</evidence>
<organism evidence="1 2">
    <name type="scientific">Thelephora ganbajun</name>
    <name type="common">Ganba fungus</name>
    <dbReference type="NCBI Taxonomy" id="370292"/>
    <lineage>
        <taxon>Eukaryota</taxon>
        <taxon>Fungi</taxon>
        <taxon>Dikarya</taxon>
        <taxon>Basidiomycota</taxon>
        <taxon>Agaricomycotina</taxon>
        <taxon>Agaricomycetes</taxon>
        <taxon>Thelephorales</taxon>
        <taxon>Thelephoraceae</taxon>
        <taxon>Thelephora</taxon>
    </lineage>
</organism>
<dbReference type="EMBL" id="MU117970">
    <property type="protein sequence ID" value="KAF9652212.1"/>
    <property type="molecule type" value="Genomic_DNA"/>
</dbReference>
<reference evidence="1" key="2">
    <citation type="journal article" date="2020" name="Nat. Commun.">
        <title>Large-scale genome sequencing of mycorrhizal fungi provides insights into the early evolution of symbiotic traits.</title>
        <authorList>
            <person name="Miyauchi S."/>
            <person name="Kiss E."/>
            <person name="Kuo A."/>
            <person name="Drula E."/>
            <person name="Kohler A."/>
            <person name="Sanchez-Garcia M."/>
            <person name="Morin E."/>
            <person name="Andreopoulos B."/>
            <person name="Barry K.W."/>
            <person name="Bonito G."/>
            <person name="Buee M."/>
            <person name="Carver A."/>
            <person name="Chen C."/>
            <person name="Cichocki N."/>
            <person name="Clum A."/>
            <person name="Culley D."/>
            <person name="Crous P.W."/>
            <person name="Fauchery L."/>
            <person name="Girlanda M."/>
            <person name="Hayes R.D."/>
            <person name="Keri Z."/>
            <person name="LaButti K."/>
            <person name="Lipzen A."/>
            <person name="Lombard V."/>
            <person name="Magnuson J."/>
            <person name="Maillard F."/>
            <person name="Murat C."/>
            <person name="Nolan M."/>
            <person name="Ohm R.A."/>
            <person name="Pangilinan J."/>
            <person name="Pereira M.F."/>
            <person name="Perotto S."/>
            <person name="Peter M."/>
            <person name="Pfister S."/>
            <person name="Riley R."/>
            <person name="Sitrit Y."/>
            <person name="Stielow J.B."/>
            <person name="Szollosi G."/>
            <person name="Zifcakova L."/>
            <person name="Stursova M."/>
            <person name="Spatafora J.W."/>
            <person name="Tedersoo L."/>
            <person name="Vaario L.M."/>
            <person name="Yamada A."/>
            <person name="Yan M."/>
            <person name="Wang P."/>
            <person name="Xu J."/>
            <person name="Bruns T."/>
            <person name="Baldrian P."/>
            <person name="Vilgalys R."/>
            <person name="Dunand C."/>
            <person name="Henrissat B."/>
            <person name="Grigoriev I.V."/>
            <person name="Hibbett D."/>
            <person name="Nagy L.G."/>
            <person name="Martin F.M."/>
        </authorList>
    </citation>
    <scope>NUCLEOTIDE SEQUENCE</scope>
    <source>
        <strain evidence="1">P2</strain>
    </source>
</reference>
<evidence type="ECO:0000313" key="1">
    <source>
        <dbReference type="EMBL" id="KAF9652212.1"/>
    </source>
</evidence>
<name>A0ACB6ZRI1_THEGA</name>
<keyword evidence="2" id="KW-1185">Reference proteome</keyword>
<comment type="caution">
    <text evidence="1">The sequence shown here is derived from an EMBL/GenBank/DDBJ whole genome shotgun (WGS) entry which is preliminary data.</text>
</comment>